<reference evidence="1" key="1">
    <citation type="submission" date="2023-04" db="EMBL/GenBank/DDBJ databases">
        <title>Aspergillus oryzae NBRC 4228.</title>
        <authorList>
            <person name="Ichikawa N."/>
            <person name="Sato H."/>
            <person name="Tonouchi N."/>
        </authorList>
    </citation>
    <scope>NUCLEOTIDE SEQUENCE</scope>
    <source>
        <strain evidence="1">NBRC 4228</strain>
    </source>
</reference>
<protein>
    <submittedName>
        <fullName evidence="1">Unnamed protein product</fullName>
    </submittedName>
</protein>
<gene>
    <name evidence="1" type="ORF">Aory04_001262600</name>
</gene>
<name>A0AAN4YYT7_ASPOZ</name>
<sequence>MKPAAATTPAAIALESLMAGAPPVAWGTVYDEGVTEGVAEGVFDKSGVEDALAELEGVWIEKAEELGDAVEVGAGVEVVTGTTWMVRVLVGASSASAKGASTAVTMRRALLNCILRLQWNNGLESLCLALS</sequence>
<dbReference type="AlphaFoldDB" id="A0AAN4YYT7"/>
<organism evidence="1 2">
    <name type="scientific">Aspergillus oryzae</name>
    <name type="common">Yellow koji mold</name>
    <dbReference type="NCBI Taxonomy" id="5062"/>
    <lineage>
        <taxon>Eukaryota</taxon>
        <taxon>Fungi</taxon>
        <taxon>Dikarya</taxon>
        <taxon>Ascomycota</taxon>
        <taxon>Pezizomycotina</taxon>
        <taxon>Eurotiomycetes</taxon>
        <taxon>Eurotiomycetidae</taxon>
        <taxon>Eurotiales</taxon>
        <taxon>Aspergillaceae</taxon>
        <taxon>Aspergillus</taxon>
        <taxon>Aspergillus subgen. Circumdati</taxon>
    </lineage>
</organism>
<evidence type="ECO:0000313" key="2">
    <source>
        <dbReference type="Proteomes" id="UP001165205"/>
    </source>
</evidence>
<dbReference type="Proteomes" id="UP001165205">
    <property type="component" value="Unassembled WGS sequence"/>
</dbReference>
<comment type="caution">
    <text evidence="1">The sequence shown here is derived from an EMBL/GenBank/DDBJ whole genome shotgun (WGS) entry which is preliminary data.</text>
</comment>
<dbReference type="EMBL" id="BSYA01000261">
    <property type="protein sequence ID" value="GMG37831.1"/>
    <property type="molecule type" value="Genomic_DNA"/>
</dbReference>
<proteinExistence type="predicted"/>
<evidence type="ECO:0000313" key="1">
    <source>
        <dbReference type="EMBL" id="GMG37831.1"/>
    </source>
</evidence>
<accession>A0AAN4YYT7</accession>